<name>A0A6C0JNK2_9ZZZZ</name>
<organism evidence="1">
    <name type="scientific">viral metagenome</name>
    <dbReference type="NCBI Taxonomy" id="1070528"/>
    <lineage>
        <taxon>unclassified sequences</taxon>
        <taxon>metagenomes</taxon>
        <taxon>organismal metagenomes</taxon>
    </lineage>
</organism>
<accession>A0A6C0JNK2</accession>
<dbReference type="AlphaFoldDB" id="A0A6C0JNK2"/>
<reference evidence="1" key="1">
    <citation type="journal article" date="2020" name="Nature">
        <title>Giant virus diversity and host interactions through global metagenomics.</title>
        <authorList>
            <person name="Schulz F."/>
            <person name="Roux S."/>
            <person name="Paez-Espino D."/>
            <person name="Jungbluth S."/>
            <person name="Walsh D.A."/>
            <person name="Denef V.J."/>
            <person name="McMahon K.D."/>
            <person name="Konstantinidis K.T."/>
            <person name="Eloe-Fadrosh E.A."/>
            <person name="Kyrpides N.C."/>
            <person name="Woyke T."/>
        </authorList>
    </citation>
    <scope>NUCLEOTIDE SEQUENCE</scope>
    <source>
        <strain evidence="1">GVMAG-M-3300027747-57</strain>
    </source>
</reference>
<protein>
    <submittedName>
        <fullName evidence="1">Uncharacterized protein</fullName>
    </submittedName>
</protein>
<dbReference type="EMBL" id="MN740430">
    <property type="protein sequence ID" value="QHU06027.1"/>
    <property type="molecule type" value="Genomic_DNA"/>
</dbReference>
<evidence type="ECO:0000313" key="1">
    <source>
        <dbReference type="EMBL" id="QHU06027.1"/>
    </source>
</evidence>
<proteinExistence type="predicted"/>
<sequence length="145" mass="16853">MTTSEQITVYDPVIIKSRNDYSHPAWIHKKFKYEGTVSSIKYNYKNRGAKHLGKEKVIYVSFMDSYAYHNLLLIGSKIFCLLYGANINCYITNILKNNSNIITSLEVSIFDDEDTIRINPIIYKIDPKNIESMLITEKAYQIQKL</sequence>